<dbReference type="Proteomes" id="UP000789396">
    <property type="component" value="Unassembled WGS sequence"/>
</dbReference>
<keyword evidence="3" id="KW-0408">Iron</keyword>
<dbReference type="InterPro" id="IPR050182">
    <property type="entry name" value="Cytochrome_P450_fam2"/>
</dbReference>
<comment type="similarity">
    <text evidence="1">Belongs to the cytochrome P450 family.</text>
</comment>
<reference evidence="4" key="1">
    <citation type="submission" date="2021-06" db="EMBL/GenBank/DDBJ databases">
        <authorList>
            <person name="Kallberg Y."/>
            <person name="Tangrot J."/>
            <person name="Rosling A."/>
        </authorList>
    </citation>
    <scope>NUCLEOTIDE SEQUENCE</scope>
    <source>
        <strain evidence="4">IN212</strain>
    </source>
</reference>
<evidence type="ECO:0000256" key="2">
    <source>
        <dbReference type="ARBA" id="ARBA00022723"/>
    </source>
</evidence>
<evidence type="ECO:0000313" key="5">
    <source>
        <dbReference type="Proteomes" id="UP000789396"/>
    </source>
</evidence>
<evidence type="ECO:0000256" key="3">
    <source>
        <dbReference type="ARBA" id="ARBA00023004"/>
    </source>
</evidence>
<dbReference type="PANTHER" id="PTHR24300">
    <property type="entry name" value="CYTOCHROME P450 508A4-RELATED"/>
    <property type="match status" value="1"/>
</dbReference>
<sequence length="385" mass="45564">MHQILTYPGDLISWSSRMHKIYGDIYEVYIARERCIWVCRGDLCEAIYNSPNKFLLRTTPNNGLDEIGVSKIGLSFNRNWELWKYFRGIVTKSLTKQKFLKDSLEYIQVFWEEMEGYLNEIENLDDDNKKILDFSKWIACSSTDLTFFLTTRQNVHSLINYYSTLNQNFLQNTPKSILESPEDFIENITFYLESWLFFAFTPKFIRMLPSFKKRVKFYYERRTSLRKDIQKIIQKRREEIDNVNAEENDKIKNQDNDDELSSDLLTAILTMNTNRNIKSVEDNENNMYNKHMTDDEITGLLLDVVAGGVETVMLKIYQVACYCEWNKRMLNELDQTFGSGSDYKIELDAVNQLKYCEAIIKEVQMFRLVSKSEIFEIDETLEINL</sequence>
<dbReference type="GO" id="GO:0020037">
    <property type="term" value="F:heme binding"/>
    <property type="evidence" value="ECO:0007669"/>
    <property type="project" value="InterPro"/>
</dbReference>
<dbReference type="AlphaFoldDB" id="A0A9N9GC66"/>
<dbReference type="GO" id="GO:0004497">
    <property type="term" value="F:monooxygenase activity"/>
    <property type="evidence" value="ECO:0007669"/>
    <property type="project" value="InterPro"/>
</dbReference>
<dbReference type="Gene3D" id="1.10.630.10">
    <property type="entry name" value="Cytochrome P450"/>
    <property type="match status" value="1"/>
</dbReference>
<dbReference type="GO" id="GO:0016705">
    <property type="term" value="F:oxidoreductase activity, acting on paired donors, with incorporation or reduction of molecular oxygen"/>
    <property type="evidence" value="ECO:0007669"/>
    <property type="project" value="InterPro"/>
</dbReference>
<dbReference type="OrthoDB" id="1470350at2759"/>
<gene>
    <name evidence="4" type="ORF">RFULGI_LOCUS6273</name>
</gene>
<proteinExistence type="inferred from homology"/>
<dbReference type="Pfam" id="PF00067">
    <property type="entry name" value="p450"/>
    <property type="match status" value="1"/>
</dbReference>
<dbReference type="SUPFAM" id="SSF48264">
    <property type="entry name" value="Cytochrome P450"/>
    <property type="match status" value="1"/>
</dbReference>
<evidence type="ECO:0000313" key="4">
    <source>
        <dbReference type="EMBL" id="CAG8592139.1"/>
    </source>
</evidence>
<accession>A0A9N9GC66</accession>
<dbReference type="EMBL" id="CAJVPZ010007919">
    <property type="protein sequence ID" value="CAG8592139.1"/>
    <property type="molecule type" value="Genomic_DNA"/>
</dbReference>
<dbReference type="InterPro" id="IPR036396">
    <property type="entry name" value="Cyt_P450_sf"/>
</dbReference>
<protein>
    <submittedName>
        <fullName evidence="4">9590_t:CDS:1</fullName>
    </submittedName>
</protein>
<dbReference type="GO" id="GO:0005506">
    <property type="term" value="F:iron ion binding"/>
    <property type="evidence" value="ECO:0007669"/>
    <property type="project" value="InterPro"/>
</dbReference>
<name>A0A9N9GC66_9GLOM</name>
<keyword evidence="2" id="KW-0479">Metal-binding</keyword>
<dbReference type="InterPro" id="IPR001128">
    <property type="entry name" value="Cyt_P450"/>
</dbReference>
<evidence type="ECO:0000256" key="1">
    <source>
        <dbReference type="ARBA" id="ARBA00010617"/>
    </source>
</evidence>
<keyword evidence="5" id="KW-1185">Reference proteome</keyword>
<comment type="caution">
    <text evidence="4">The sequence shown here is derived from an EMBL/GenBank/DDBJ whole genome shotgun (WGS) entry which is preliminary data.</text>
</comment>
<organism evidence="4 5">
    <name type="scientific">Racocetra fulgida</name>
    <dbReference type="NCBI Taxonomy" id="60492"/>
    <lineage>
        <taxon>Eukaryota</taxon>
        <taxon>Fungi</taxon>
        <taxon>Fungi incertae sedis</taxon>
        <taxon>Mucoromycota</taxon>
        <taxon>Glomeromycotina</taxon>
        <taxon>Glomeromycetes</taxon>
        <taxon>Diversisporales</taxon>
        <taxon>Gigasporaceae</taxon>
        <taxon>Racocetra</taxon>
    </lineage>
</organism>